<evidence type="ECO:0000256" key="5">
    <source>
        <dbReference type="ARBA" id="ARBA00023163"/>
    </source>
</evidence>
<evidence type="ECO:0000256" key="3">
    <source>
        <dbReference type="ARBA" id="ARBA00023015"/>
    </source>
</evidence>
<dbReference type="PANTHER" id="PTHR36206">
    <property type="entry name" value="ASPERCRYPTIN BIOSYNTHESIS CLUSTER-SPECIFIC TRANSCRIPTION REGULATOR ATNN-RELATED"/>
    <property type="match status" value="1"/>
</dbReference>
<evidence type="ECO:0000256" key="1">
    <source>
        <dbReference type="ARBA" id="ARBA00022723"/>
    </source>
</evidence>
<accession>A0A5M3YX04</accession>
<dbReference type="VEuPathDB" id="FungiDB:ATEG_03136"/>
<dbReference type="AlphaFoldDB" id="A0A5M3YX04"/>
<keyword evidence="1" id="KW-0479">Metal-binding</keyword>
<dbReference type="InterPro" id="IPR052360">
    <property type="entry name" value="Transcr_Regulatory_Proteins"/>
</dbReference>
<keyword evidence="6" id="KW-0539">Nucleus</keyword>
<name>A0A5M3YX04_ASPTE</name>
<comment type="caution">
    <text evidence="8">The sequence shown here is derived from an EMBL/GenBank/DDBJ whole genome shotgun (WGS) entry which is preliminary data.</text>
</comment>
<dbReference type="OrthoDB" id="2593732at2759"/>
<evidence type="ECO:0000256" key="2">
    <source>
        <dbReference type="ARBA" id="ARBA00022833"/>
    </source>
</evidence>
<proteinExistence type="predicted"/>
<dbReference type="GO" id="GO:0046872">
    <property type="term" value="F:metal ion binding"/>
    <property type="evidence" value="ECO:0007669"/>
    <property type="project" value="UniProtKB-KW"/>
</dbReference>
<dbReference type="GO" id="GO:0003677">
    <property type="term" value="F:DNA binding"/>
    <property type="evidence" value="ECO:0007669"/>
    <property type="project" value="UniProtKB-KW"/>
</dbReference>
<keyword evidence="3" id="KW-0805">Transcription regulation</keyword>
<evidence type="ECO:0000313" key="9">
    <source>
        <dbReference type="Proteomes" id="UP000452235"/>
    </source>
</evidence>
<keyword evidence="2" id="KW-0862">Zinc</keyword>
<keyword evidence="4" id="KW-0238">DNA-binding</keyword>
<feature type="region of interest" description="Disordered" evidence="7">
    <location>
        <begin position="357"/>
        <end position="398"/>
    </location>
</feature>
<organism evidence="8 9">
    <name type="scientific">Aspergillus terreus</name>
    <dbReference type="NCBI Taxonomy" id="33178"/>
    <lineage>
        <taxon>Eukaryota</taxon>
        <taxon>Fungi</taxon>
        <taxon>Dikarya</taxon>
        <taxon>Ascomycota</taxon>
        <taxon>Pezizomycotina</taxon>
        <taxon>Eurotiomycetes</taxon>
        <taxon>Eurotiomycetidae</taxon>
        <taxon>Eurotiales</taxon>
        <taxon>Aspergillaceae</taxon>
        <taxon>Aspergillus</taxon>
        <taxon>Aspergillus subgen. Circumdati</taxon>
    </lineage>
</organism>
<keyword evidence="5" id="KW-0804">Transcription</keyword>
<dbReference type="Proteomes" id="UP000452235">
    <property type="component" value="Unassembled WGS sequence"/>
</dbReference>
<keyword evidence="9" id="KW-1185">Reference proteome</keyword>
<reference evidence="8 9" key="1">
    <citation type="submission" date="2020-01" db="EMBL/GenBank/DDBJ databases">
        <title>Aspergillus terreus IFO 6365 whole genome shotgun sequence.</title>
        <authorList>
            <person name="Kanamasa S."/>
            <person name="Takahashi H."/>
        </authorList>
    </citation>
    <scope>NUCLEOTIDE SEQUENCE [LARGE SCALE GENOMIC DNA]</scope>
    <source>
        <strain evidence="8 9">IFO 6365</strain>
    </source>
</reference>
<protein>
    <submittedName>
        <fullName evidence="8">C6 transcription factor</fullName>
    </submittedName>
</protein>
<evidence type="ECO:0000256" key="4">
    <source>
        <dbReference type="ARBA" id="ARBA00023125"/>
    </source>
</evidence>
<gene>
    <name evidence="8" type="ORF">ATEIFO6365_0006036600</name>
</gene>
<evidence type="ECO:0000256" key="7">
    <source>
        <dbReference type="SAM" id="MobiDB-lite"/>
    </source>
</evidence>
<dbReference type="EMBL" id="BLJY01000006">
    <property type="protein sequence ID" value="GFF17029.1"/>
    <property type="molecule type" value="Genomic_DNA"/>
</dbReference>
<sequence length="518" mass="58116">MLPKTSRSRGGCMTCKNVKIFQYVPSIPRQTQRLPHPSFSDLTTEHEWRSWEFFYLQTASCFGQKAGDFLLSVATIDPLIRTAALALGSLHRMFLYEGDPNGADTSAGKQTALRQYNMAVRRGLSKLSQSSADSIDTILVMCALFYCAECLQGYYQAALRHVASGVRILRYQEQLRLGRSGSPYRPREEIKFILAAMENQLLEVGGELFLPARIKLYTSTCLHVPFEDPSGTMSTLEELGDAFKIIYNKFLHVLSSAESFAKDGSEEVQAQLKAQYMDVLERMSRFSTAFDRFVATNPQHQMDENTRMYMKTLHMWRNTVGVVLNAGWPPCDSAWDKHTADYAVICSLAEDMISNSTLAPPGPAHPTSTTGNKGKKQPSAGHSRRDTTRPTYTCILPKPQPPRSPSFFSLSLGVLPVLWFVAAGCRDSKTRYRAIHLMARSKRQEGIWDSRLYALVAARVARLEEQGAGIPEGTDYEPSDVPMSARVSTVVGLFDEGRRGKLQFLRHNHEKLEESVVW</sequence>
<evidence type="ECO:0000313" key="8">
    <source>
        <dbReference type="EMBL" id="GFF17029.1"/>
    </source>
</evidence>
<dbReference type="PANTHER" id="PTHR36206:SF12">
    <property type="entry name" value="ASPERCRYPTIN BIOSYNTHESIS CLUSTER-SPECIFIC TRANSCRIPTION REGULATOR ATNN-RELATED"/>
    <property type="match status" value="1"/>
</dbReference>
<evidence type="ECO:0000256" key="6">
    <source>
        <dbReference type="ARBA" id="ARBA00023242"/>
    </source>
</evidence>